<dbReference type="PANTHER" id="PTHR15623">
    <property type="entry name" value="SPERMATOGENESIS-ASSOCIATED SERINE-RICH PROTEIN 2-RELATED"/>
    <property type="match status" value="1"/>
</dbReference>
<gene>
    <name evidence="3" type="ORF">D623_10019985</name>
</gene>
<organism evidence="3 4">
    <name type="scientific">Myotis brandtii</name>
    <name type="common">Brandt's bat</name>
    <dbReference type="NCBI Taxonomy" id="109478"/>
    <lineage>
        <taxon>Eukaryota</taxon>
        <taxon>Metazoa</taxon>
        <taxon>Chordata</taxon>
        <taxon>Craniata</taxon>
        <taxon>Vertebrata</taxon>
        <taxon>Euteleostomi</taxon>
        <taxon>Mammalia</taxon>
        <taxon>Eutheria</taxon>
        <taxon>Laurasiatheria</taxon>
        <taxon>Chiroptera</taxon>
        <taxon>Yangochiroptera</taxon>
        <taxon>Vespertilionidae</taxon>
        <taxon>Myotis</taxon>
    </lineage>
</organism>
<feature type="compositionally biased region" description="Polar residues" evidence="2">
    <location>
        <begin position="1"/>
        <end position="13"/>
    </location>
</feature>
<accession>S7PUN5</accession>
<dbReference type="InterPro" id="IPR009816">
    <property type="entry name" value="SPATS2-like"/>
</dbReference>
<feature type="compositionally biased region" description="Basic and acidic residues" evidence="2">
    <location>
        <begin position="803"/>
        <end position="813"/>
    </location>
</feature>
<feature type="region of interest" description="Disordered" evidence="2">
    <location>
        <begin position="422"/>
        <end position="554"/>
    </location>
</feature>
<protein>
    <submittedName>
        <fullName evidence="3">SPATS2-like protein</fullName>
    </submittedName>
</protein>
<feature type="compositionally biased region" description="Basic and acidic residues" evidence="2">
    <location>
        <begin position="170"/>
        <end position="183"/>
    </location>
</feature>
<dbReference type="Pfam" id="PF07139">
    <property type="entry name" value="SPATS2-like"/>
    <property type="match status" value="1"/>
</dbReference>
<feature type="compositionally biased region" description="Basic and acidic residues" evidence="2">
    <location>
        <begin position="123"/>
        <end position="135"/>
    </location>
</feature>
<feature type="compositionally biased region" description="Polar residues" evidence="2">
    <location>
        <begin position="448"/>
        <end position="470"/>
    </location>
</feature>
<dbReference type="InterPro" id="IPR009060">
    <property type="entry name" value="UBA-like_sf"/>
</dbReference>
<evidence type="ECO:0000256" key="2">
    <source>
        <dbReference type="SAM" id="MobiDB-lite"/>
    </source>
</evidence>
<feature type="region of interest" description="Disordered" evidence="2">
    <location>
        <begin position="710"/>
        <end position="781"/>
    </location>
</feature>
<dbReference type="EMBL" id="KE163481">
    <property type="protein sequence ID" value="EPQ12297.1"/>
    <property type="molecule type" value="Genomic_DNA"/>
</dbReference>
<dbReference type="Proteomes" id="UP000052978">
    <property type="component" value="Unassembled WGS sequence"/>
</dbReference>
<feature type="region of interest" description="Disordered" evidence="2">
    <location>
        <begin position="1444"/>
        <end position="1474"/>
    </location>
</feature>
<feature type="region of interest" description="Disordered" evidence="2">
    <location>
        <begin position="106"/>
        <end position="241"/>
    </location>
</feature>
<evidence type="ECO:0000313" key="3">
    <source>
        <dbReference type="EMBL" id="EPQ12297.1"/>
    </source>
</evidence>
<feature type="compositionally biased region" description="Polar residues" evidence="2">
    <location>
        <begin position="478"/>
        <end position="493"/>
    </location>
</feature>
<sequence>MLLSASMCSTHKGVQSEGRASRAALRAVSEDWLPGRAHSTRTKMAELNPHVNVKEKIYAVRSVVPNKSNNEIVLVLQQFDFNVDKAVQAFVDGSAIQVLKEWNMTGKKKNNKRKRSKSKQHQGNKDAKDKAERPEAGPPLPPQAQNGHSGSCEKDSSSTDSASEKPALLPREKKISILEEPPKALHGVSEGNRPLQQKLSLDGNPKPIPGTPERSDGLQWSAEQPCNPSKPHAKTSPVNSNAPAAHLEIKPDELAKKRGPNIEKSVKDLQRCTVSLTRYRVMIKEEVDSSVKKIKAAFAELHNCIIDKEVSLMAEMDQVKEEAMEILTARQKKAEELKRLTDLASQMAEMQLAELRAEIKHFVSERKYDEELGKVARFSCDIEQLKAQIMLCGEITHPKNNYSSRAPCSSLLPLLTAHAASGKQSNFARKSTHKPSEGKAANPKTAGNLPSTADSAHQATPPNKQTTSNSQRRRFNPQYHNRLNASAKPQGSGNEADPAVKGSSRHEHRRQPHNGFRPKNKGGGAKNPEAPLGTKAPEAPAHPEKPRRRQQSLCSPKITFLNEENYSHYEQSSKSSLMSEMKNSQPISHKQEIPSFNNITKRKKLASFLESNNPCPDNPCMTDLNQEGILSPELNGNNNINDHTNERNIKMQRNIQCLPDSSESASEPAPECMNQVQGNDDFQEQKTVYDTDMDLTASEVVSQIVTVSKGTKNKRNNKPNDCATKTFRKVKDSSSEKKRERSKRQIKNSSEMNVEEKIENEPEKRPVGLNDSGDSEDPNSIFSTEQLTQLNKLKTITLHNDFDQDDRQSTENGKKKKKKKKRIHVTNEQEETYSFSQNSDKFQQESKLDMDMTSLAYDKNKASRQTFVIHKLEKGHLFLNQKDQETISENLEITNEFQTADLATKHNGNLCDYETQNTLDLKKHVTDAQSAQQHESKVIKKLRQKVNRKTEIISEMNQIHGDNDQDVHCPEKSNFSIHTQADKEIISGNLEVSNEFQKTALHTSNNGSLCDCEPQNVLDLQKLVTEAFPVQQNKSKASNLRQRVNRKTVVISEVNHLCKDKNVYCPENGNPFCLTQTNKEIIPENLDDASEFQAPALSTRVDRNLSDCETQNILEVKKHANDTQTSGQKESKIDKLRKKVCRKTEIISENLVHENDDKDTHDPEKGNLFSLTQKDNKIIPENLEDSNDFQIVDPSPRGNRNLCYENGNLYWEKKQATKMLPAKPNGSKINKRLRDKGSRKTEIILEMNQISEFNKGMHDPENGNFFSPTQRDKETISVNPEVTNEFQTAYLSTKDNGNLYDYENLNMLALKRYVTDIQPAQQNVSKINRQKVNRKTEIISEAYQIYRDNDKDVHGQESYTKDLDFKVHESKQRLECQGIISGYCMEINSNEKENCEQISNPYKQKKHGKESSGKTKNILAKNKSIFQLTDSSQTPVSLESDLKQVANEADSDSSNQMGAHKNPKQSTTTFNKKSDIPFAEVMKGECQIKRRSKMTSKSKKRKTLIDPSPYSHEVMHIISDTSQRMPVGSEQADEQNLENEKTKPDFYTKMFNSLSQIYSPNIQDSSHNGVHEGSRALRSSSSKNLMIKKNVALESSPVCAVSDDVQEEMAGMTFQVTQRTQRSGAGGRTLQDLTNTNFVSNNTATSENKSEDLILELPKRRRCTPLNLKEPSLKE</sequence>
<proteinExistence type="inferred from homology"/>
<feature type="compositionally biased region" description="Basic residues" evidence="2">
    <location>
        <begin position="106"/>
        <end position="122"/>
    </location>
</feature>
<feature type="region of interest" description="Disordered" evidence="2">
    <location>
        <begin position="660"/>
        <end position="680"/>
    </location>
</feature>
<evidence type="ECO:0000313" key="4">
    <source>
        <dbReference type="Proteomes" id="UP000052978"/>
    </source>
</evidence>
<feature type="compositionally biased region" description="Polar residues" evidence="2">
    <location>
        <begin position="832"/>
        <end position="841"/>
    </location>
</feature>
<feature type="compositionally biased region" description="Basic residues" evidence="2">
    <location>
        <begin position="506"/>
        <end position="520"/>
    </location>
</feature>
<evidence type="ECO:0000256" key="1">
    <source>
        <dbReference type="ARBA" id="ARBA00007105"/>
    </source>
</evidence>
<keyword evidence="4" id="KW-1185">Reference proteome</keyword>
<comment type="similarity">
    <text evidence="1">Belongs to the SPATS2 family.</text>
</comment>
<feature type="compositionally biased region" description="Basic and acidic residues" evidence="2">
    <location>
        <begin position="729"/>
        <end position="739"/>
    </location>
</feature>
<reference evidence="3 4" key="1">
    <citation type="journal article" date="2013" name="Nat. Commun.">
        <title>Genome analysis reveals insights into physiology and longevity of the Brandt's bat Myotis brandtii.</title>
        <authorList>
            <person name="Seim I."/>
            <person name="Fang X."/>
            <person name="Xiong Z."/>
            <person name="Lobanov A.V."/>
            <person name="Huang Z."/>
            <person name="Ma S."/>
            <person name="Feng Y."/>
            <person name="Turanov A.A."/>
            <person name="Zhu Y."/>
            <person name="Lenz T.L."/>
            <person name="Gerashchenko M.V."/>
            <person name="Fan D."/>
            <person name="Hee Yim S."/>
            <person name="Yao X."/>
            <person name="Jordan D."/>
            <person name="Xiong Y."/>
            <person name="Ma Y."/>
            <person name="Lyapunov A.N."/>
            <person name="Chen G."/>
            <person name="Kulakova O.I."/>
            <person name="Sun Y."/>
            <person name="Lee S.G."/>
            <person name="Bronson R.T."/>
            <person name="Moskalev A.A."/>
            <person name="Sunyaev S.R."/>
            <person name="Zhang G."/>
            <person name="Krogh A."/>
            <person name="Wang J."/>
            <person name="Gladyshev V.N."/>
        </authorList>
    </citation>
    <scope>NUCLEOTIDE SEQUENCE [LARGE SCALE GENOMIC DNA]</scope>
</reference>
<dbReference type="GO" id="GO:0005737">
    <property type="term" value="C:cytoplasm"/>
    <property type="evidence" value="ECO:0007669"/>
    <property type="project" value="TreeGrafter"/>
</dbReference>
<feature type="compositionally biased region" description="Basic residues" evidence="2">
    <location>
        <begin position="814"/>
        <end position="824"/>
    </location>
</feature>
<dbReference type="PANTHER" id="PTHR15623:SF8">
    <property type="entry name" value="SPATS2-LIKE PROTEIN"/>
    <property type="match status" value="1"/>
</dbReference>
<dbReference type="SUPFAM" id="SSF46934">
    <property type="entry name" value="UBA-like"/>
    <property type="match status" value="1"/>
</dbReference>
<feature type="compositionally biased region" description="Low complexity" evidence="2">
    <location>
        <begin position="661"/>
        <end position="671"/>
    </location>
</feature>
<feature type="region of interest" description="Disordered" evidence="2">
    <location>
        <begin position="1560"/>
        <end position="1580"/>
    </location>
</feature>
<feature type="compositionally biased region" description="Basic and acidic residues" evidence="2">
    <location>
        <begin position="754"/>
        <end position="766"/>
    </location>
</feature>
<feature type="region of interest" description="Disordered" evidence="2">
    <location>
        <begin position="803"/>
        <end position="842"/>
    </location>
</feature>
<dbReference type="eggNOG" id="ENOG502S9Y1">
    <property type="taxonomic scope" value="Eukaryota"/>
</dbReference>
<name>S7PUN5_MYOBR</name>
<feature type="region of interest" description="Disordered" evidence="2">
    <location>
        <begin position="1"/>
        <end position="20"/>
    </location>
</feature>